<dbReference type="SUPFAM" id="SSF55469">
    <property type="entry name" value="FMN-dependent nitroreductase-like"/>
    <property type="match status" value="1"/>
</dbReference>
<evidence type="ECO:0008006" key="4">
    <source>
        <dbReference type="Google" id="ProtNLM"/>
    </source>
</evidence>
<reference evidence="2 3" key="1">
    <citation type="submission" date="2020-04" db="EMBL/GenBank/DDBJ databases">
        <title>Novel species.</title>
        <authorList>
            <person name="Teo W.F.A."/>
            <person name="Lipun K."/>
            <person name="Srisuk N."/>
            <person name="Duangmal K."/>
        </authorList>
    </citation>
    <scope>NUCLEOTIDE SEQUENCE [LARGE SCALE GENOMIC DNA]</scope>
    <source>
        <strain evidence="2 3">K13G38</strain>
    </source>
</reference>
<dbReference type="InterPro" id="IPR050627">
    <property type="entry name" value="Nitroreductase/BluB"/>
</dbReference>
<comment type="caution">
    <text evidence="2">The sequence shown here is derived from an EMBL/GenBank/DDBJ whole genome shotgun (WGS) entry which is preliminary data.</text>
</comment>
<dbReference type="Proteomes" id="UP000715441">
    <property type="component" value="Unassembled WGS sequence"/>
</dbReference>
<keyword evidence="3" id="KW-1185">Reference proteome</keyword>
<evidence type="ECO:0000313" key="3">
    <source>
        <dbReference type="Proteomes" id="UP000715441"/>
    </source>
</evidence>
<gene>
    <name evidence="2" type="ORF">HFP15_02965</name>
</gene>
<protein>
    <recommendedName>
        <fullName evidence="4">Nitroreductase</fullName>
    </recommendedName>
</protein>
<dbReference type="EMBL" id="JAAXLS010000001">
    <property type="protein sequence ID" value="NKQ51838.1"/>
    <property type="molecule type" value="Genomic_DNA"/>
</dbReference>
<proteinExistence type="predicted"/>
<evidence type="ECO:0000256" key="1">
    <source>
        <dbReference type="SAM" id="MobiDB-lite"/>
    </source>
</evidence>
<evidence type="ECO:0000313" key="2">
    <source>
        <dbReference type="EMBL" id="NKQ51838.1"/>
    </source>
</evidence>
<accession>A0ABX1IWJ4</accession>
<dbReference type="PANTHER" id="PTHR23026">
    <property type="entry name" value="NADPH NITROREDUCTASE"/>
    <property type="match status" value="1"/>
</dbReference>
<organism evidence="2 3">
    <name type="scientific">Amycolatopsis acididurans</name>
    <dbReference type="NCBI Taxonomy" id="2724524"/>
    <lineage>
        <taxon>Bacteria</taxon>
        <taxon>Bacillati</taxon>
        <taxon>Actinomycetota</taxon>
        <taxon>Actinomycetes</taxon>
        <taxon>Pseudonocardiales</taxon>
        <taxon>Pseudonocardiaceae</taxon>
        <taxon>Amycolatopsis</taxon>
    </lineage>
</organism>
<sequence length="325" mass="35019">MGNGLPPLIERAVEAATRAPSAYNTQPWRFLIDGDRIDVVLDRARVLGVADPDAREARLSCGAAVFNLCVSLRANGRRAPVRLLPDRLQPDLLAAITIEGEHEPSAADHALGKAVPRRHTNRRPFFERAVPAHARRELDKAAAASGARLALIEASARYDAIAVLTRRAEHIQATDERFQAETEYWTGRPAGHTDGVPAHAAGPPPDPDGALRLRPFRGGETLPARPYEQQPLLAALLTTAPGPRAEIQAGMALQHVLLTATTLGLAASFLSQPLEVPATCRAVADLFRAEGTVHALLRIGYGHPAAPIPRRPVAEVVTVRDNTRR</sequence>
<dbReference type="InterPro" id="IPR000415">
    <property type="entry name" value="Nitroreductase-like"/>
</dbReference>
<dbReference type="Gene3D" id="3.40.109.10">
    <property type="entry name" value="NADH Oxidase"/>
    <property type="match status" value="2"/>
</dbReference>
<dbReference type="NCBIfam" id="NF047509">
    <property type="entry name" value="Rv3131_FMN_oxido"/>
    <property type="match status" value="1"/>
</dbReference>
<feature type="region of interest" description="Disordered" evidence="1">
    <location>
        <begin position="187"/>
        <end position="208"/>
    </location>
</feature>
<name>A0ABX1IWJ4_9PSEU</name>
<dbReference type="PANTHER" id="PTHR23026:SF123">
    <property type="entry name" value="NAD(P)H NITROREDUCTASE RV3131-RELATED"/>
    <property type="match status" value="1"/>
</dbReference>